<dbReference type="PANTHER" id="PTHR21272">
    <property type="entry name" value="CATABOLIC 3-DEHYDROQUINASE"/>
    <property type="match status" value="1"/>
</dbReference>
<dbReference type="CDD" id="cd00466">
    <property type="entry name" value="DHQase_II"/>
    <property type="match status" value="1"/>
</dbReference>
<feature type="active site" description="Proton acceptor" evidence="8">
    <location>
        <position position="69"/>
    </location>
</feature>
<comment type="similarity">
    <text evidence="3 8">Belongs to the type-II 3-dehydroquinase family.</text>
</comment>
<keyword evidence="6 8" id="KW-0057">Aromatic amino acid biosynthesis</keyword>
<evidence type="ECO:0000256" key="7">
    <source>
        <dbReference type="ARBA" id="ARBA00023239"/>
    </source>
</evidence>
<organism evidence="9">
    <name type="scientific">Streptomyces seoulensis</name>
    <dbReference type="NCBI Taxonomy" id="73044"/>
    <lineage>
        <taxon>Bacteria</taxon>
        <taxon>Bacillati</taxon>
        <taxon>Actinomycetota</taxon>
        <taxon>Actinomycetes</taxon>
        <taxon>Kitasatosporales</taxon>
        <taxon>Streptomycetaceae</taxon>
        <taxon>Streptomyces</taxon>
    </lineage>
</organism>
<evidence type="ECO:0000256" key="3">
    <source>
        <dbReference type="ARBA" id="ARBA00011037"/>
    </source>
</evidence>
<dbReference type="GO" id="GO:0009423">
    <property type="term" value="P:chorismate biosynthetic process"/>
    <property type="evidence" value="ECO:0007669"/>
    <property type="project" value="UniProtKB-UniRule"/>
</dbReference>
<accession>A0A0C4KD03</accession>
<dbReference type="GO" id="GO:0003855">
    <property type="term" value="F:3-dehydroquinate dehydratase activity"/>
    <property type="evidence" value="ECO:0007669"/>
    <property type="project" value="UniProtKB-UniRule"/>
</dbReference>
<evidence type="ECO:0000256" key="2">
    <source>
        <dbReference type="ARBA" id="ARBA00004902"/>
    </source>
</evidence>
<evidence type="ECO:0000256" key="8">
    <source>
        <dbReference type="HAMAP-Rule" id="MF_00169"/>
    </source>
</evidence>
<comment type="catalytic activity">
    <reaction evidence="1 8">
        <text>3-dehydroquinate = 3-dehydroshikimate + H2O</text>
        <dbReference type="Rhea" id="RHEA:21096"/>
        <dbReference type="ChEBI" id="CHEBI:15377"/>
        <dbReference type="ChEBI" id="CHEBI:16630"/>
        <dbReference type="ChEBI" id="CHEBI:32364"/>
        <dbReference type="EC" id="4.2.1.10"/>
    </reaction>
</comment>
<dbReference type="Gene3D" id="3.40.50.9100">
    <property type="entry name" value="Dehydroquinase, class II"/>
    <property type="match status" value="1"/>
</dbReference>
<feature type="binding site" evidence="8">
    <location>
        <position position="132"/>
    </location>
    <ligand>
        <name>substrate</name>
    </ligand>
</feature>
<dbReference type="NCBIfam" id="NF003807">
    <property type="entry name" value="PRK05395.1-4"/>
    <property type="match status" value="1"/>
</dbReference>
<dbReference type="PANTHER" id="PTHR21272:SF3">
    <property type="entry name" value="CATABOLIC 3-DEHYDROQUINASE"/>
    <property type="match status" value="1"/>
</dbReference>
<evidence type="ECO:0000256" key="6">
    <source>
        <dbReference type="ARBA" id="ARBA00023141"/>
    </source>
</evidence>
<comment type="caution">
    <text evidence="8">Lacks conserved residue(s) required for the propagation of feature annotation.</text>
</comment>
<comment type="function">
    <text evidence="8">Catalyzes a trans-dehydration via an enolate intermediate.</text>
</comment>
<dbReference type="AlphaFoldDB" id="A0A0C4KD03"/>
<protein>
    <recommendedName>
        <fullName evidence="5 8">3-dehydroquinate dehydratase</fullName>
        <shortName evidence="8">3-dehydroquinase</shortName>
        <ecNumber evidence="5 8">4.2.1.10</ecNumber>
    </recommendedName>
    <alternativeName>
        <fullName evidence="8">Type II DHQase</fullName>
    </alternativeName>
</protein>
<keyword evidence="7 8" id="KW-0456">Lyase</keyword>
<dbReference type="GO" id="GO:0009073">
    <property type="term" value="P:aromatic amino acid family biosynthetic process"/>
    <property type="evidence" value="ECO:0007669"/>
    <property type="project" value="UniProtKB-KW"/>
</dbReference>
<feature type="binding site" evidence="8">
    <location>
        <begin position="146"/>
        <end position="147"/>
    </location>
    <ligand>
        <name>substrate</name>
    </ligand>
</feature>
<keyword evidence="8" id="KW-0028">Amino-acid biosynthesis</keyword>
<feature type="active site" description="Proton donor" evidence="8">
    <location>
        <position position="145"/>
    </location>
</feature>
<dbReference type="EC" id="4.2.1.10" evidence="5 8"/>
<dbReference type="GO" id="GO:0019631">
    <property type="term" value="P:quinate catabolic process"/>
    <property type="evidence" value="ECO:0007669"/>
    <property type="project" value="TreeGrafter"/>
</dbReference>
<gene>
    <name evidence="8" type="primary">aroQ</name>
</gene>
<feature type="binding site" evidence="8">
    <location>
        <position position="119"/>
    </location>
    <ligand>
        <name>substrate</name>
    </ligand>
</feature>
<dbReference type="Pfam" id="PF01220">
    <property type="entry name" value="DHquinase_II"/>
    <property type="match status" value="1"/>
</dbReference>
<dbReference type="SUPFAM" id="SSF52304">
    <property type="entry name" value="Type II 3-dehydroquinate dehydratase"/>
    <property type="match status" value="1"/>
</dbReference>
<comment type="subunit">
    <text evidence="4 8">Homododecamer.</text>
</comment>
<reference evidence="9" key="1">
    <citation type="submission" date="2013-05" db="EMBL/GenBank/DDBJ databases">
        <authorList>
            <person name="Song Y."/>
        </authorList>
    </citation>
    <scope>NUCLEOTIDE SEQUENCE</scope>
    <source>
        <strain evidence="9">IFB-A01</strain>
    </source>
</reference>
<proteinExistence type="inferred from homology"/>
<name>A0A0C4KD03_STRSO</name>
<dbReference type="InterPro" id="IPR001874">
    <property type="entry name" value="DHquinase_II"/>
</dbReference>
<dbReference type="PROSITE" id="PS01029">
    <property type="entry name" value="DEHYDROQUINASE_II"/>
    <property type="match status" value="1"/>
</dbReference>
<evidence type="ECO:0000256" key="1">
    <source>
        <dbReference type="ARBA" id="ARBA00001864"/>
    </source>
</evidence>
<evidence type="ECO:0000313" key="9">
    <source>
        <dbReference type="EMBL" id="AHW80294.1"/>
    </source>
</evidence>
<evidence type="ECO:0000256" key="5">
    <source>
        <dbReference type="ARBA" id="ARBA00012060"/>
    </source>
</evidence>
<dbReference type="InterPro" id="IPR018509">
    <property type="entry name" value="DHquinase_II_CS"/>
</dbReference>
<sequence>MTRRHSPGDPPMFPLVTAGIPRPLFTCQCGCRGIHFPADSYKAWCALSSLLLINGPNLGILGSRQPEIYGTDTLADIEGWVAEEVAGRGWKVEAFQHDGEAEMIRTLQAHYDTVGAIINPAALMMAGWGLRDALADYPRPWIEVHLSNVWAREQFRHQSVTGPLATGVIFGLGATGYRLAARALLEKVTDR</sequence>
<feature type="site" description="Transition state stabilizer" evidence="8">
    <location>
        <position position="64"/>
    </location>
</feature>
<dbReference type="EMBL" id="KF028394">
    <property type="protein sequence ID" value="AHW80294.1"/>
    <property type="molecule type" value="Genomic_DNA"/>
</dbReference>
<dbReference type="GO" id="GO:0008652">
    <property type="term" value="P:amino acid biosynthetic process"/>
    <property type="evidence" value="ECO:0007669"/>
    <property type="project" value="UniProtKB-KW"/>
</dbReference>
<dbReference type="InterPro" id="IPR036441">
    <property type="entry name" value="DHquinase_II_sf"/>
</dbReference>
<dbReference type="HAMAP" id="MF_00169">
    <property type="entry name" value="AroQ"/>
    <property type="match status" value="1"/>
</dbReference>
<evidence type="ECO:0000256" key="4">
    <source>
        <dbReference type="ARBA" id="ARBA00011193"/>
    </source>
</evidence>
<feature type="binding site" evidence="8">
    <location>
        <position position="156"/>
    </location>
    <ligand>
        <name>substrate</name>
    </ligand>
</feature>
<dbReference type="UniPathway" id="UPA00053">
    <property type="reaction ID" value="UER00086"/>
</dbReference>
<comment type="pathway">
    <text evidence="2 8">Metabolic intermediate biosynthesis; chorismate biosynthesis; chorismate from D-erythrose 4-phosphate and phosphoenolpyruvate: step 3/7.</text>
</comment>